<dbReference type="Pfam" id="PF24845">
    <property type="entry name" value="DUF7721"/>
    <property type="match status" value="1"/>
</dbReference>
<feature type="compositionally biased region" description="Polar residues" evidence="1">
    <location>
        <begin position="23"/>
        <end position="32"/>
    </location>
</feature>
<feature type="region of interest" description="Disordered" evidence="1">
    <location>
        <begin position="1"/>
        <end position="89"/>
    </location>
</feature>
<reference evidence="3" key="1">
    <citation type="submission" date="2023-03" db="EMBL/GenBank/DDBJ databases">
        <title>Massive genome expansion in bonnet fungi (Mycena s.s.) driven by repeated elements and novel gene families across ecological guilds.</title>
        <authorList>
            <consortium name="Lawrence Berkeley National Laboratory"/>
            <person name="Harder C.B."/>
            <person name="Miyauchi S."/>
            <person name="Viragh M."/>
            <person name="Kuo A."/>
            <person name="Thoen E."/>
            <person name="Andreopoulos B."/>
            <person name="Lu D."/>
            <person name="Skrede I."/>
            <person name="Drula E."/>
            <person name="Henrissat B."/>
            <person name="Morin E."/>
            <person name="Kohler A."/>
            <person name="Barry K."/>
            <person name="LaButti K."/>
            <person name="Morin E."/>
            <person name="Salamov A."/>
            <person name="Lipzen A."/>
            <person name="Mereny Z."/>
            <person name="Hegedus B."/>
            <person name="Baldrian P."/>
            <person name="Stursova M."/>
            <person name="Weitz H."/>
            <person name="Taylor A."/>
            <person name="Grigoriev I.V."/>
            <person name="Nagy L.G."/>
            <person name="Martin F."/>
            <person name="Kauserud H."/>
        </authorList>
    </citation>
    <scope>NUCLEOTIDE SEQUENCE</scope>
    <source>
        <strain evidence="3">CBHHK182m</strain>
    </source>
</reference>
<feature type="compositionally biased region" description="Polar residues" evidence="1">
    <location>
        <begin position="74"/>
        <end position="89"/>
    </location>
</feature>
<organism evidence="3 4">
    <name type="scientific">Mycena metata</name>
    <dbReference type="NCBI Taxonomy" id="1033252"/>
    <lineage>
        <taxon>Eukaryota</taxon>
        <taxon>Fungi</taxon>
        <taxon>Dikarya</taxon>
        <taxon>Basidiomycota</taxon>
        <taxon>Agaricomycotina</taxon>
        <taxon>Agaricomycetes</taxon>
        <taxon>Agaricomycetidae</taxon>
        <taxon>Agaricales</taxon>
        <taxon>Marasmiineae</taxon>
        <taxon>Mycenaceae</taxon>
        <taxon>Mycena</taxon>
    </lineage>
</organism>
<sequence length="170" mass="17869">MRSPSRRKASSDSRSSLWLNPAPEQQTVSHAASQHPDDEEVYQQAAQHAHQNTQDHRPVSDDEIEEGKQAHAQIYQQGNKDTSSLQDMGSSAVGGAVITQVMKQFSGGGGGSPQDFMGIAMSEASSLLGGGADPGFKGEVMKKVAMMALKSQMGGGGGGGGMMTILEKFM</sequence>
<dbReference type="Proteomes" id="UP001215598">
    <property type="component" value="Unassembled WGS sequence"/>
</dbReference>
<dbReference type="InterPro" id="IPR056138">
    <property type="entry name" value="DUF7721"/>
</dbReference>
<feature type="domain" description="DUF7721" evidence="2">
    <location>
        <begin position="26"/>
        <end position="109"/>
    </location>
</feature>
<evidence type="ECO:0000313" key="3">
    <source>
        <dbReference type="EMBL" id="KAJ7786510.1"/>
    </source>
</evidence>
<evidence type="ECO:0000256" key="1">
    <source>
        <dbReference type="SAM" id="MobiDB-lite"/>
    </source>
</evidence>
<name>A0AAD7P3P6_9AGAR</name>
<evidence type="ECO:0000313" key="4">
    <source>
        <dbReference type="Proteomes" id="UP001215598"/>
    </source>
</evidence>
<proteinExistence type="predicted"/>
<dbReference type="EMBL" id="JARKIB010000001">
    <property type="protein sequence ID" value="KAJ7786510.1"/>
    <property type="molecule type" value="Genomic_DNA"/>
</dbReference>
<dbReference type="AlphaFoldDB" id="A0AAD7P3P6"/>
<protein>
    <recommendedName>
        <fullName evidence="2">DUF7721 domain-containing protein</fullName>
    </recommendedName>
</protein>
<accession>A0AAD7P3P6</accession>
<comment type="caution">
    <text evidence="3">The sequence shown here is derived from an EMBL/GenBank/DDBJ whole genome shotgun (WGS) entry which is preliminary data.</text>
</comment>
<evidence type="ECO:0000259" key="2">
    <source>
        <dbReference type="Pfam" id="PF24845"/>
    </source>
</evidence>
<keyword evidence="4" id="KW-1185">Reference proteome</keyword>
<gene>
    <name evidence="3" type="ORF">B0H16DRAFT_1446228</name>
</gene>